<gene>
    <name evidence="1" type="ORF">T190115A13A_160030</name>
</gene>
<proteinExistence type="predicted"/>
<comment type="caution">
    <text evidence="1">The sequence shown here is derived from an EMBL/GenBank/DDBJ whole genome shotgun (WGS) entry which is preliminary data.</text>
</comment>
<organism evidence="1 2">
    <name type="scientific">Tenacibaculum vairaonense</name>
    <dbReference type="NCBI Taxonomy" id="3137860"/>
    <lineage>
        <taxon>Bacteria</taxon>
        <taxon>Pseudomonadati</taxon>
        <taxon>Bacteroidota</taxon>
        <taxon>Flavobacteriia</taxon>
        <taxon>Flavobacteriales</taxon>
        <taxon>Flavobacteriaceae</taxon>
        <taxon>Tenacibaculum</taxon>
    </lineage>
</organism>
<keyword evidence="2" id="KW-1185">Reference proteome</keyword>
<name>A0ABM9PIT5_9FLAO</name>
<sequence>MNYCNNNEKVKIVKKIYIYQKNQLQFGLTESLKKQTLSVTSDISSVVIMVIPETVNIDVKSNIHKSGKYWSNIISVNVLDTNFSTTLEDLRDKKVVVAVELFDGRIFIYGNNNQPLTFSYKELNASASQGDFGYKLNFKGKTTTAPRETNFDDFNSSYFLSSWIAHDL</sequence>
<dbReference type="EMBL" id="CAXJRC010000007">
    <property type="protein sequence ID" value="CAL2105497.1"/>
    <property type="molecule type" value="Genomic_DNA"/>
</dbReference>
<protein>
    <recommendedName>
        <fullName evidence="3">TLDc domain-containing protein</fullName>
    </recommendedName>
</protein>
<accession>A0ABM9PIT5</accession>
<evidence type="ECO:0008006" key="3">
    <source>
        <dbReference type="Google" id="ProtNLM"/>
    </source>
</evidence>
<reference evidence="1 2" key="1">
    <citation type="submission" date="2024-05" db="EMBL/GenBank/DDBJ databases">
        <authorList>
            <person name="Duchaud E."/>
        </authorList>
    </citation>
    <scope>NUCLEOTIDE SEQUENCE [LARGE SCALE GENOMIC DNA]</scope>
    <source>
        <strain evidence="1">Ena-SAMPLE-TAB-13-05-2024-13:56:06:370-140305</strain>
    </source>
</reference>
<dbReference type="RefSeq" id="WP_348737323.1">
    <property type="nucleotide sequence ID" value="NZ_CAXJRC010000007.1"/>
</dbReference>
<dbReference type="Proteomes" id="UP001497602">
    <property type="component" value="Unassembled WGS sequence"/>
</dbReference>
<evidence type="ECO:0000313" key="2">
    <source>
        <dbReference type="Proteomes" id="UP001497602"/>
    </source>
</evidence>
<evidence type="ECO:0000313" key="1">
    <source>
        <dbReference type="EMBL" id="CAL2105497.1"/>
    </source>
</evidence>